<gene>
    <name evidence="1" type="ORF">DXA49_08765</name>
</gene>
<dbReference type="AlphaFoldDB" id="A0A413J583"/>
<sequence>MEQDIRWLQRYDSFHRANKRIQDITESDKKADDLSELEMEGLIQRFEYTFELGWKVLQDLLKYKGYEFVQGPNGTLQKAFEDGLIADHDGWRRMAKARVTTSHTYNEGDAIEIVRNIYDEYSHLLQRLDNKLNEEKLRLEMNTLF</sequence>
<protein>
    <submittedName>
        <fullName evidence="1">Nucleotidyltransferase</fullName>
    </submittedName>
</protein>
<reference evidence="1 2" key="1">
    <citation type="submission" date="2018-08" db="EMBL/GenBank/DDBJ databases">
        <title>A genome reference for cultivated species of the human gut microbiota.</title>
        <authorList>
            <person name="Zou Y."/>
            <person name="Xue W."/>
            <person name="Luo G."/>
        </authorList>
    </citation>
    <scope>NUCLEOTIDE SEQUENCE [LARGE SCALE GENOMIC DNA]</scope>
    <source>
        <strain evidence="1 2">OF02-6LB</strain>
    </source>
</reference>
<dbReference type="RefSeq" id="WP_117985458.1">
    <property type="nucleotide sequence ID" value="NZ_JADNGD010000004.1"/>
</dbReference>
<dbReference type="SUPFAM" id="SSF81593">
    <property type="entry name" value="Nucleotidyltransferase substrate binding subunit/domain"/>
    <property type="match status" value="1"/>
</dbReference>
<dbReference type="GO" id="GO:0016740">
    <property type="term" value="F:transferase activity"/>
    <property type="evidence" value="ECO:0007669"/>
    <property type="project" value="UniProtKB-KW"/>
</dbReference>
<proteinExistence type="predicted"/>
<dbReference type="Pfam" id="PF08780">
    <property type="entry name" value="NTase_sub_bind"/>
    <property type="match status" value="1"/>
</dbReference>
<comment type="caution">
    <text evidence="1">The sequence shown here is derived from an EMBL/GenBank/DDBJ whole genome shotgun (WGS) entry which is preliminary data.</text>
</comment>
<organism evidence="1 2">
    <name type="scientific">Bacteroides caccae</name>
    <dbReference type="NCBI Taxonomy" id="47678"/>
    <lineage>
        <taxon>Bacteria</taxon>
        <taxon>Pseudomonadati</taxon>
        <taxon>Bacteroidota</taxon>
        <taxon>Bacteroidia</taxon>
        <taxon>Bacteroidales</taxon>
        <taxon>Bacteroidaceae</taxon>
        <taxon>Bacteroides</taxon>
    </lineage>
</organism>
<dbReference type="InterPro" id="IPR010235">
    <property type="entry name" value="HepT"/>
</dbReference>
<accession>A0A413J583</accession>
<dbReference type="Gene3D" id="1.20.120.330">
    <property type="entry name" value="Nucleotidyltransferases domain 2"/>
    <property type="match status" value="1"/>
</dbReference>
<dbReference type="Proteomes" id="UP000284431">
    <property type="component" value="Unassembled WGS sequence"/>
</dbReference>
<evidence type="ECO:0000313" key="1">
    <source>
        <dbReference type="EMBL" id="RGY26380.1"/>
    </source>
</evidence>
<evidence type="ECO:0000313" key="2">
    <source>
        <dbReference type="Proteomes" id="UP000284431"/>
    </source>
</evidence>
<dbReference type="EMBL" id="QSCS01000011">
    <property type="protein sequence ID" value="RGY26380.1"/>
    <property type="molecule type" value="Genomic_DNA"/>
</dbReference>
<name>A0A413J583_9BACE</name>
<keyword evidence="1" id="KW-0808">Transferase</keyword>
<dbReference type="NCBIfam" id="TIGR01987">
    <property type="entry name" value="HI0074"/>
    <property type="match status" value="1"/>
</dbReference>